<reference evidence="1 2" key="1">
    <citation type="submission" date="2020-08" db="EMBL/GenBank/DDBJ databases">
        <authorList>
            <person name="Liu C."/>
            <person name="Sun Q."/>
        </authorList>
    </citation>
    <scope>NUCLEOTIDE SEQUENCE [LARGE SCALE GENOMIC DNA]</scope>
    <source>
        <strain evidence="1 2">NSJ-22</strain>
    </source>
</reference>
<protein>
    <submittedName>
        <fullName evidence="1">Type I-C CRISPR-associated protein Cas8c/Csd1</fullName>
    </submittedName>
</protein>
<sequence>MSWISNLSSTYDQCESLIGKVSGDDNSVILLPLFHLQLKAQIEIYIDQEGNFIRAERIPKDDQVTVFPVTEDSASRSSGITPMPLFDKLCYIAGDYDQYSNDSKNKRQCFESYIKQLGDWANSEYSCSQIKAIYTYLKKEHVMQDLIADDKFDKDSLDDVARFIVESPDSMDEKVWEDSLVHDCFIAYTLSKTSDLGICYATGEVTQLTTKLPAKIRNAGDKAKLISSNDTSGYTFRGRFKNAEQAVGIGYVTSQKAHNALRWLISKQGYRNDTERIVCWASKTIKTLEPFDNPFALFAEEKVEIDTLEKYAHQISCLLAGYRTKLSNEKVSIISVDTADGSNQGRLSITYYNELLGKEYLDRLNKWYLECNWRLHRKVDGEYVDYIGTPTPLDIARAAYGVDQEGLLKITNSKLQKKCVDRILSCIVDNRKLPMDILQCAVNNASNPQKYGSYNWNFILETTCALIRKHNIDYKKGEYSEMLEEDKYRKDRDYLFGMLLAILDDIENSYYYHAQMDFRETNASKLWNIYSRYPARTFEEIRRKLQPYLAKTSKPIRENQSKRIEHILECLRDIDGFNNKPLNENYLLGYYCERAEIRKIRSNSKKEEE</sequence>
<evidence type="ECO:0000313" key="1">
    <source>
        <dbReference type="EMBL" id="MBC6010141.1"/>
    </source>
</evidence>
<comment type="caution">
    <text evidence="1">The sequence shown here is derived from an EMBL/GenBank/DDBJ whole genome shotgun (WGS) entry which is preliminary data.</text>
</comment>
<dbReference type="Proteomes" id="UP000603474">
    <property type="component" value="Unassembled WGS sequence"/>
</dbReference>
<proteinExistence type="predicted"/>
<accession>A0ABR7KBP2</accession>
<dbReference type="Pfam" id="PF09709">
    <property type="entry name" value="Cas_Csd1"/>
    <property type="match status" value="1"/>
</dbReference>
<organism evidence="1 2">
    <name type="scientific">Catenibacterium faecis</name>
    <dbReference type="NCBI Taxonomy" id="2764323"/>
    <lineage>
        <taxon>Bacteria</taxon>
        <taxon>Bacillati</taxon>
        <taxon>Bacillota</taxon>
        <taxon>Erysipelotrichia</taxon>
        <taxon>Erysipelotrichales</taxon>
        <taxon>Coprobacillaceae</taxon>
        <taxon>Catenibacterium</taxon>
    </lineage>
</organism>
<keyword evidence="2" id="KW-1185">Reference proteome</keyword>
<dbReference type="NCBIfam" id="TIGR01863">
    <property type="entry name" value="cas_Csd1"/>
    <property type="match status" value="1"/>
</dbReference>
<gene>
    <name evidence="1" type="primary">cas8c</name>
    <name evidence="1" type="ORF">H8909_07775</name>
</gene>
<evidence type="ECO:0000313" key="2">
    <source>
        <dbReference type="Proteomes" id="UP000603474"/>
    </source>
</evidence>
<dbReference type="InterPro" id="IPR010144">
    <property type="entry name" value="CRISPR-assoc_prot_Csd1-typ"/>
</dbReference>
<dbReference type="EMBL" id="JACRWG010000030">
    <property type="protein sequence ID" value="MBC6010141.1"/>
    <property type="molecule type" value="Genomic_DNA"/>
</dbReference>
<name>A0ABR7KBP2_9FIRM</name>
<dbReference type="RefSeq" id="WP_187012423.1">
    <property type="nucleotide sequence ID" value="NZ_JACRWG010000030.1"/>
</dbReference>